<evidence type="ECO:0000256" key="2">
    <source>
        <dbReference type="ARBA" id="ARBA00022475"/>
    </source>
</evidence>
<evidence type="ECO:0000256" key="5">
    <source>
        <dbReference type="ARBA" id="ARBA00022801"/>
    </source>
</evidence>
<dbReference type="GO" id="GO:0004930">
    <property type="term" value="F:G protein-coupled receptor activity"/>
    <property type="evidence" value="ECO:0007669"/>
    <property type="project" value="UniProtKB-KW"/>
</dbReference>
<feature type="domain" description="G-protein coupled receptors family 1 profile" evidence="19">
    <location>
        <begin position="47"/>
        <end position="227"/>
    </location>
</feature>
<dbReference type="GO" id="GO:0005886">
    <property type="term" value="C:plasma membrane"/>
    <property type="evidence" value="ECO:0007669"/>
    <property type="project" value="UniProtKB-SubCell"/>
</dbReference>
<keyword evidence="10" id="KW-1015">Disulfide bond</keyword>
<evidence type="ECO:0000256" key="11">
    <source>
        <dbReference type="ARBA" id="ARBA00023170"/>
    </source>
</evidence>
<evidence type="ECO:0000256" key="1">
    <source>
        <dbReference type="ARBA" id="ARBA00004651"/>
    </source>
</evidence>
<dbReference type="InterPro" id="IPR043504">
    <property type="entry name" value="Peptidase_S1_PA_chymotrypsin"/>
</dbReference>
<reference evidence="20" key="1">
    <citation type="submission" date="2023-04" db="EMBL/GenBank/DDBJ databases">
        <title>Chromosome-level genome of Chaenocephalus aceratus.</title>
        <authorList>
            <person name="Park H."/>
        </authorList>
    </citation>
    <scope>NUCLEOTIDE SEQUENCE</scope>
    <source>
        <strain evidence="20">DE</strain>
        <tissue evidence="20">Muscle</tissue>
    </source>
</reference>
<keyword evidence="2" id="KW-1003">Cell membrane</keyword>
<dbReference type="InterPro" id="IPR033116">
    <property type="entry name" value="TRYPSIN_SER"/>
</dbReference>
<keyword evidence="8 14" id="KW-0297">G-protein coupled receptor</keyword>
<comment type="subcellular location">
    <subcellularLocation>
        <location evidence="1">Cell membrane</location>
        <topology evidence="1">Multi-pass membrane protein</topology>
    </subcellularLocation>
</comment>
<dbReference type="GO" id="GO:0004252">
    <property type="term" value="F:serine-type endopeptidase activity"/>
    <property type="evidence" value="ECO:0007669"/>
    <property type="project" value="InterPro"/>
</dbReference>
<feature type="compositionally biased region" description="Basic and acidic residues" evidence="16">
    <location>
        <begin position="344"/>
        <end position="358"/>
    </location>
</feature>
<comment type="caution">
    <text evidence="20">The sequence shown here is derived from an EMBL/GenBank/DDBJ whole genome shotgun (WGS) entry which is preliminary data.</text>
</comment>
<keyword evidence="5 15" id="KW-0378">Hydrolase</keyword>
<proteinExistence type="inferred from homology"/>
<feature type="transmembrane region" description="Helical" evidence="17">
    <location>
        <begin position="148"/>
        <end position="168"/>
    </location>
</feature>
<keyword evidence="9 17" id="KW-0472">Membrane</keyword>
<evidence type="ECO:0000256" key="4">
    <source>
        <dbReference type="ARBA" id="ARBA00022692"/>
    </source>
</evidence>
<dbReference type="FunFam" id="1.20.1070.10:FF:000086">
    <property type="entry name" value="Dopamine D2 receptor 2"/>
    <property type="match status" value="1"/>
</dbReference>
<dbReference type="GO" id="GO:0006508">
    <property type="term" value="P:proteolysis"/>
    <property type="evidence" value="ECO:0007669"/>
    <property type="project" value="UniProtKB-KW"/>
</dbReference>
<keyword evidence="6 15" id="KW-0720">Serine protease</keyword>
<dbReference type="InterPro" id="IPR018114">
    <property type="entry name" value="TRYPSIN_HIS"/>
</dbReference>
<dbReference type="PROSITE" id="PS50240">
    <property type="entry name" value="TRYPSIN_DOM"/>
    <property type="match status" value="1"/>
</dbReference>
<feature type="region of interest" description="Disordered" evidence="16">
    <location>
        <begin position="505"/>
        <end position="564"/>
    </location>
</feature>
<evidence type="ECO:0000256" key="12">
    <source>
        <dbReference type="ARBA" id="ARBA00023180"/>
    </source>
</evidence>
<evidence type="ECO:0000256" key="6">
    <source>
        <dbReference type="ARBA" id="ARBA00022825"/>
    </source>
</evidence>
<evidence type="ECO:0000256" key="15">
    <source>
        <dbReference type="RuleBase" id="RU363034"/>
    </source>
</evidence>
<keyword evidence="4 14" id="KW-0812">Transmembrane</keyword>
<dbReference type="InterPro" id="IPR000276">
    <property type="entry name" value="GPCR_Rhodpsn"/>
</dbReference>
<evidence type="ECO:0000313" key="21">
    <source>
        <dbReference type="Proteomes" id="UP001228049"/>
    </source>
</evidence>
<dbReference type="PROSITE" id="PS00135">
    <property type="entry name" value="TRYPSIN_SER"/>
    <property type="match status" value="1"/>
</dbReference>
<dbReference type="Pfam" id="PF00089">
    <property type="entry name" value="Trypsin"/>
    <property type="match status" value="1"/>
</dbReference>
<dbReference type="Pfam" id="PF00001">
    <property type="entry name" value="7tm_1"/>
    <property type="match status" value="1"/>
</dbReference>
<dbReference type="PROSITE" id="PS00237">
    <property type="entry name" value="G_PROTEIN_RECEP_F1_1"/>
    <property type="match status" value="1"/>
</dbReference>
<dbReference type="InterPro" id="IPR017452">
    <property type="entry name" value="GPCR_Rhodpsn_7TM"/>
</dbReference>
<dbReference type="Gene3D" id="2.40.10.10">
    <property type="entry name" value="Trypsin-like serine proteases"/>
    <property type="match status" value="2"/>
</dbReference>
<dbReference type="PROSITE" id="PS00134">
    <property type="entry name" value="TRYPSIN_HIS"/>
    <property type="match status" value="1"/>
</dbReference>
<keyword evidence="11 14" id="KW-0675">Receptor</keyword>
<keyword evidence="7 17" id="KW-1133">Transmembrane helix</keyword>
<evidence type="ECO:0000259" key="19">
    <source>
        <dbReference type="PROSITE" id="PS50262"/>
    </source>
</evidence>
<evidence type="ECO:0000256" key="16">
    <source>
        <dbReference type="SAM" id="MobiDB-lite"/>
    </source>
</evidence>
<feature type="transmembrane region" description="Helical" evidence="17">
    <location>
        <begin position="591"/>
        <end position="611"/>
    </location>
</feature>
<dbReference type="SUPFAM" id="SSF81321">
    <property type="entry name" value="Family A G protein-coupled receptor-like"/>
    <property type="match status" value="1"/>
</dbReference>
<gene>
    <name evidence="20" type="ORF">KUDE01_020581</name>
</gene>
<dbReference type="Gene3D" id="1.20.1070.10">
    <property type="entry name" value="Rhodopsin 7-helix transmembrane proteins"/>
    <property type="match status" value="1"/>
</dbReference>
<accession>A0AAD9C609</accession>
<dbReference type="EMBL" id="JASDAP010000010">
    <property type="protein sequence ID" value="KAK1895127.1"/>
    <property type="molecule type" value="Genomic_DNA"/>
</dbReference>
<feature type="region of interest" description="Disordered" evidence="16">
    <location>
        <begin position="225"/>
        <end position="250"/>
    </location>
</feature>
<keyword evidence="12" id="KW-0325">Glycoprotein</keyword>
<name>A0AAD9C609_DISEL</name>
<feature type="compositionally biased region" description="Low complexity" evidence="16">
    <location>
        <begin position="513"/>
        <end position="529"/>
    </location>
</feature>
<sequence length="908" mass="99689">MTSLNDPFSTSYSLSSSNCTMSPSASSPPYNFYAVLLVLLIFCVVFGNVLVCVAVSRERALQTTTNYLIVSLAVSDMLLATLVMPWGVYLEVVGEWRFSLIHCDILLTLDVMMCTASILNLCAISIDRYTAVAMPMLYNTRYSSRRRVAVMIGVVWFLSFAISCPLLFGLNNTASREGTSCSFADPAFVVYSSVASFYVPFIVTLLVYVQICVVLRKRGRRTAPRRRHGLLTQGGGAEAGDSQRHRKNKCTQPEDVKLCTLILRPDTAGPQRKKVEAMVHPLEVEPGRFLPQTEQSLALPPAPQTSSHSGRARISLAISVGPAPVLPSTVTRSALMPRPPTLEDGMRGREGWRERSRGRDKWGITKERVRGRLSQQKERKATQMLAIVLDLIQTDTGELLIRPRKLNTITPKNMNPDFKQTEHFMTANIDFTSMDFEVQTTSTSFSEAQQPVVASIYLPLEPWASTSFQSPTSHEVLSVSSLVPSTVLTLLPQFEPPVRGNLYPELPSFDEVTSQPQLPGTSSSLSGSSEATDQKTVPSPLPCSDNSQEVQLRKPSDAGPVEEGSLGLILPKDLTDEEQDSAPQACSSRELLLIVIFPIIIIKLVITSALLGNCSVPTQPYLSKNPLNQTDNITADCTVLVSDGRRIVGGALAVKEKWVWQVSMQWRGKHVCGGAIVSPRWVITAAHCFVENNMLEVSDWLVVVDTVSIADVSLGERYRALQILYHPRFNKFNNDYDVGLLRTVTDMDMRAGVRPVCLPSPSESFPPGAACWITGWGYIHEGGFVSDELRQAQVKVIAQPVCSHPSAYGNYLTPRMICAGTMDGGVDSCQGDSGGPLVCETASGDWRLAGVVSWGEGCGRRNKPGVYSRVTQLIPWVKGHIEDKPEELEETTTAITDTSQKPDSYNLQ</sequence>
<dbReference type="InterPro" id="IPR001254">
    <property type="entry name" value="Trypsin_dom"/>
</dbReference>
<feature type="transmembrane region" description="Helical" evidence="17">
    <location>
        <begin position="106"/>
        <end position="127"/>
    </location>
</feature>
<feature type="region of interest" description="Disordered" evidence="16">
    <location>
        <begin position="330"/>
        <end position="358"/>
    </location>
</feature>
<keyword evidence="13 14" id="KW-0807">Transducer</keyword>
<evidence type="ECO:0000259" key="18">
    <source>
        <dbReference type="PROSITE" id="PS50240"/>
    </source>
</evidence>
<dbReference type="PANTHER" id="PTHR24252:SF20">
    <property type="entry name" value="LOW QUALITY PROTEIN: TRANSMEMBRANE PROTEASE SERINE 6"/>
    <property type="match status" value="1"/>
</dbReference>
<feature type="transmembrane region" description="Helical" evidence="17">
    <location>
        <begin position="67"/>
        <end position="86"/>
    </location>
</feature>
<dbReference type="AlphaFoldDB" id="A0AAD9C609"/>
<evidence type="ECO:0000256" key="3">
    <source>
        <dbReference type="ARBA" id="ARBA00022670"/>
    </source>
</evidence>
<dbReference type="FunFam" id="2.40.10.10:FF:000003">
    <property type="entry name" value="Transmembrane serine protease 3"/>
    <property type="match status" value="1"/>
</dbReference>
<comment type="similarity">
    <text evidence="14">Belongs to the G-protein coupled receptor 1 family.</text>
</comment>
<dbReference type="PANTHER" id="PTHR24252">
    <property type="entry name" value="ACROSIN-RELATED"/>
    <property type="match status" value="1"/>
</dbReference>
<dbReference type="CDD" id="cd00190">
    <property type="entry name" value="Tryp_SPc"/>
    <property type="match status" value="1"/>
</dbReference>
<feature type="transmembrane region" description="Helical" evidence="17">
    <location>
        <begin position="188"/>
        <end position="215"/>
    </location>
</feature>
<feature type="compositionally biased region" description="Polar residues" evidence="16">
    <location>
        <begin position="891"/>
        <end position="908"/>
    </location>
</feature>
<feature type="region of interest" description="Disordered" evidence="16">
    <location>
        <begin position="884"/>
        <end position="908"/>
    </location>
</feature>
<evidence type="ECO:0000256" key="8">
    <source>
        <dbReference type="ARBA" id="ARBA00023040"/>
    </source>
</evidence>
<evidence type="ECO:0000256" key="7">
    <source>
        <dbReference type="ARBA" id="ARBA00022989"/>
    </source>
</evidence>
<evidence type="ECO:0000256" key="14">
    <source>
        <dbReference type="RuleBase" id="RU000688"/>
    </source>
</evidence>
<feature type="transmembrane region" description="Helical" evidence="17">
    <location>
        <begin position="30"/>
        <end position="55"/>
    </location>
</feature>
<evidence type="ECO:0000256" key="9">
    <source>
        <dbReference type="ARBA" id="ARBA00023136"/>
    </source>
</evidence>
<feature type="domain" description="Peptidase S1" evidence="18">
    <location>
        <begin position="647"/>
        <end position="882"/>
    </location>
</feature>
<evidence type="ECO:0000256" key="13">
    <source>
        <dbReference type="ARBA" id="ARBA00023224"/>
    </source>
</evidence>
<dbReference type="PRINTS" id="PR00237">
    <property type="entry name" value="GPCRRHODOPSN"/>
</dbReference>
<dbReference type="InterPro" id="IPR009003">
    <property type="entry name" value="Peptidase_S1_PA"/>
</dbReference>
<dbReference type="SMART" id="SM00020">
    <property type="entry name" value="Tryp_SPc"/>
    <property type="match status" value="1"/>
</dbReference>
<dbReference type="SUPFAM" id="SSF50494">
    <property type="entry name" value="Trypsin-like serine proteases"/>
    <property type="match status" value="1"/>
</dbReference>
<evidence type="ECO:0000256" key="10">
    <source>
        <dbReference type="ARBA" id="ARBA00023157"/>
    </source>
</evidence>
<evidence type="ECO:0000256" key="17">
    <source>
        <dbReference type="SAM" id="Phobius"/>
    </source>
</evidence>
<dbReference type="Proteomes" id="UP001228049">
    <property type="component" value="Unassembled WGS sequence"/>
</dbReference>
<evidence type="ECO:0000313" key="20">
    <source>
        <dbReference type="EMBL" id="KAK1895127.1"/>
    </source>
</evidence>
<protein>
    <submittedName>
        <fullName evidence="20">D(2)-like dopamine receptor</fullName>
    </submittedName>
</protein>
<keyword evidence="21" id="KW-1185">Reference proteome</keyword>
<organism evidence="20 21">
    <name type="scientific">Dissostichus eleginoides</name>
    <name type="common">Patagonian toothfish</name>
    <name type="synonym">Dissostichus amissus</name>
    <dbReference type="NCBI Taxonomy" id="100907"/>
    <lineage>
        <taxon>Eukaryota</taxon>
        <taxon>Metazoa</taxon>
        <taxon>Chordata</taxon>
        <taxon>Craniata</taxon>
        <taxon>Vertebrata</taxon>
        <taxon>Euteleostomi</taxon>
        <taxon>Actinopterygii</taxon>
        <taxon>Neopterygii</taxon>
        <taxon>Teleostei</taxon>
        <taxon>Neoteleostei</taxon>
        <taxon>Acanthomorphata</taxon>
        <taxon>Eupercaria</taxon>
        <taxon>Perciformes</taxon>
        <taxon>Notothenioidei</taxon>
        <taxon>Nototheniidae</taxon>
        <taxon>Dissostichus</taxon>
    </lineage>
</organism>
<keyword evidence="3 15" id="KW-0645">Protease</keyword>
<dbReference type="PROSITE" id="PS50262">
    <property type="entry name" value="G_PROTEIN_RECEP_F1_2"/>
    <property type="match status" value="1"/>
</dbReference>